<evidence type="ECO:0000313" key="2">
    <source>
        <dbReference type="Proteomes" id="UP000316225"/>
    </source>
</evidence>
<dbReference type="OrthoDB" id="1997677at2"/>
<protein>
    <submittedName>
        <fullName evidence="1">Putative esterase</fullName>
    </submittedName>
</protein>
<dbReference type="Proteomes" id="UP000316225">
    <property type="component" value="Unassembled WGS sequence"/>
</dbReference>
<comment type="caution">
    <text evidence="1">The sequence shown here is derived from an EMBL/GenBank/DDBJ whole genome shotgun (WGS) entry which is preliminary data.</text>
</comment>
<sequence length="304" mass="34677">MSRIDSSITSAPSAAPDWLVDLSSAKYRSGFFISDKEFAIQHTHRKADVLFVTFDNLSNARDPLRVRDPWGYGFAAKSEWSHLGVLSFRPNWFRNDHLFEQLQRLARDDLFKRYRRVVFAGTSMGGYAACAFASLAPGCQVIAYSPQSTLSPEIAPWDERYRSGSQADWSGPYADAATEIGAARRLWLLYDPGVPEDLRHAKRLDGPNVTHLRTRYAGHKTAWFMRHAGILSSFTREVVAGTMTSTRFHELYRVSRKLRVYEAAFLQHVIENGTLASKHRMLRLLRTQDRPNMVLDLERHLALT</sequence>
<organism evidence="1 2">
    <name type="scientific">Paracoccus sulfuroxidans</name>
    <dbReference type="NCBI Taxonomy" id="384678"/>
    <lineage>
        <taxon>Bacteria</taxon>
        <taxon>Pseudomonadati</taxon>
        <taxon>Pseudomonadota</taxon>
        <taxon>Alphaproteobacteria</taxon>
        <taxon>Rhodobacterales</taxon>
        <taxon>Paracoccaceae</taxon>
        <taxon>Paracoccus</taxon>
    </lineage>
</organism>
<keyword evidence="2" id="KW-1185">Reference proteome</keyword>
<dbReference type="RefSeq" id="WP_158637476.1">
    <property type="nucleotide sequence ID" value="NZ_VLKU01000002.1"/>
</dbReference>
<name>A0A562NZJ9_9RHOB</name>
<dbReference type="AlphaFoldDB" id="A0A562NZJ9"/>
<reference evidence="1 2" key="1">
    <citation type="journal article" date="2015" name="Stand. Genomic Sci.">
        <title>Genomic Encyclopedia of Bacterial and Archaeal Type Strains, Phase III: the genomes of soil and plant-associated and newly described type strains.</title>
        <authorList>
            <person name="Whitman W.B."/>
            <person name="Woyke T."/>
            <person name="Klenk H.P."/>
            <person name="Zhou Y."/>
            <person name="Lilburn T.G."/>
            <person name="Beck B.J."/>
            <person name="De Vos P."/>
            <person name="Vandamme P."/>
            <person name="Eisen J.A."/>
            <person name="Garrity G."/>
            <person name="Hugenholtz P."/>
            <person name="Kyrpides N.C."/>
        </authorList>
    </citation>
    <scope>NUCLEOTIDE SEQUENCE [LARGE SCALE GENOMIC DNA]</scope>
    <source>
        <strain evidence="1 2">CGMCC 1.5364</strain>
    </source>
</reference>
<dbReference type="SUPFAM" id="SSF53474">
    <property type="entry name" value="alpha/beta-Hydrolases"/>
    <property type="match status" value="1"/>
</dbReference>
<dbReference type="EMBL" id="VLKU01000002">
    <property type="protein sequence ID" value="TWI37136.1"/>
    <property type="molecule type" value="Genomic_DNA"/>
</dbReference>
<dbReference type="Gene3D" id="3.40.50.1820">
    <property type="entry name" value="alpha/beta hydrolase"/>
    <property type="match status" value="1"/>
</dbReference>
<proteinExistence type="predicted"/>
<gene>
    <name evidence="1" type="ORF">IQ24_00928</name>
</gene>
<dbReference type="Pfam" id="PF00756">
    <property type="entry name" value="Esterase"/>
    <property type="match status" value="1"/>
</dbReference>
<accession>A0A562NZJ9</accession>
<evidence type="ECO:0000313" key="1">
    <source>
        <dbReference type="EMBL" id="TWI37136.1"/>
    </source>
</evidence>
<dbReference type="InterPro" id="IPR029058">
    <property type="entry name" value="AB_hydrolase_fold"/>
</dbReference>
<dbReference type="InterPro" id="IPR000801">
    <property type="entry name" value="Esterase-like"/>
</dbReference>